<gene>
    <name evidence="2" type="ORF">DUI87_20923</name>
</gene>
<reference evidence="2 3" key="1">
    <citation type="submission" date="2018-07" db="EMBL/GenBank/DDBJ databases">
        <title>A high quality draft genome assembly of the barn swallow (H. rustica rustica).</title>
        <authorList>
            <person name="Formenti G."/>
            <person name="Chiara M."/>
            <person name="Poveda L."/>
            <person name="Francoijs K.-J."/>
            <person name="Bonisoli-Alquati A."/>
            <person name="Canova L."/>
            <person name="Gianfranceschi L."/>
            <person name="Horner D.S."/>
            <person name="Saino N."/>
        </authorList>
    </citation>
    <scope>NUCLEOTIDE SEQUENCE [LARGE SCALE GENOMIC DNA]</scope>
    <source>
        <strain evidence="2">Chelidonia</strain>
        <tissue evidence="2">Blood</tissue>
    </source>
</reference>
<proteinExistence type="predicted"/>
<name>A0A3M0JNU4_HIRRU</name>
<sequence>MNLQLLPQSREEQGQWWLGEPLDSTAEDREERREILVLFERRGEDEKEGERFIGEEGAIVRSRAPDSSGENFEILTLLFAREETYEKRTSLPEKSLLKREKPPLLSEERRRREGEKRRRREGEDKRRRVYLSSPLPKGERRRRKRTEKEKKEENEKKRSSPEKKRRED</sequence>
<comment type="caution">
    <text evidence="2">The sequence shown here is derived from an EMBL/GenBank/DDBJ whole genome shotgun (WGS) entry which is preliminary data.</text>
</comment>
<feature type="compositionally biased region" description="Basic and acidic residues" evidence="1">
    <location>
        <begin position="146"/>
        <end position="168"/>
    </location>
</feature>
<protein>
    <submittedName>
        <fullName evidence="2">Uncharacterized protein</fullName>
    </submittedName>
</protein>
<dbReference type="EMBL" id="QRBI01000133">
    <property type="protein sequence ID" value="RMC02529.1"/>
    <property type="molecule type" value="Genomic_DNA"/>
</dbReference>
<feature type="region of interest" description="Disordered" evidence="1">
    <location>
        <begin position="85"/>
        <end position="168"/>
    </location>
</feature>
<feature type="compositionally biased region" description="Basic and acidic residues" evidence="1">
    <location>
        <begin position="85"/>
        <end position="126"/>
    </location>
</feature>
<dbReference type="AlphaFoldDB" id="A0A3M0JNU4"/>
<accession>A0A3M0JNU4</accession>
<evidence type="ECO:0000256" key="1">
    <source>
        <dbReference type="SAM" id="MobiDB-lite"/>
    </source>
</evidence>
<keyword evidence="3" id="KW-1185">Reference proteome</keyword>
<evidence type="ECO:0000313" key="2">
    <source>
        <dbReference type="EMBL" id="RMC02529.1"/>
    </source>
</evidence>
<evidence type="ECO:0000313" key="3">
    <source>
        <dbReference type="Proteomes" id="UP000269221"/>
    </source>
</evidence>
<organism evidence="2 3">
    <name type="scientific">Hirundo rustica rustica</name>
    <dbReference type="NCBI Taxonomy" id="333673"/>
    <lineage>
        <taxon>Eukaryota</taxon>
        <taxon>Metazoa</taxon>
        <taxon>Chordata</taxon>
        <taxon>Craniata</taxon>
        <taxon>Vertebrata</taxon>
        <taxon>Euteleostomi</taxon>
        <taxon>Archelosauria</taxon>
        <taxon>Archosauria</taxon>
        <taxon>Dinosauria</taxon>
        <taxon>Saurischia</taxon>
        <taxon>Theropoda</taxon>
        <taxon>Coelurosauria</taxon>
        <taxon>Aves</taxon>
        <taxon>Neognathae</taxon>
        <taxon>Neoaves</taxon>
        <taxon>Telluraves</taxon>
        <taxon>Australaves</taxon>
        <taxon>Passeriformes</taxon>
        <taxon>Sylvioidea</taxon>
        <taxon>Hirundinidae</taxon>
        <taxon>Hirundo</taxon>
    </lineage>
</organism>
<dbReference type="Proteomes" id="UP000269221">
    <property type="component" value="Unassembled WGS sequence"/>
</dbReference>